<sequence length="192" mass="21066">MVIPSNLLELGANAGVLPKEVFPDAAQLQKRICQHKRWLNHWRHAAGGATGTFLRIKLRTVHVLDGIPRNSHCPNFATTIEPTYTPIFTIKSYIAVTSPLRSSHIDLSNAGKSEVLSEAFMRKGRNFSVASSTVHNRLRLNCAPGWKCTPPSAAAALTSGKLLIAPRTYLTSPVISGRHRSGHRAPKMLLRC</sequence>
<gene>
    <name evidence="1" type="ORF">B0H16DRAFT_1472617</name>
</gene>
<dbReference type="Proteomes" id="UP001215598">
    <property type="component" value="Unassembled WGS sequence"/>
</dbReference>
<keyword evidence="2" id="KW-1185">Reference proteome</keyword>
<protein>
    <submittedName>
        <fullName evidence="1">Uncharacterized protein</fullName>
    </submittedName>
</protein>
<accession>A0AAD7MMV7</accession>
<organism evidence="1 2">
    <name type="scientific">Mycena metata</name>
    <dbReference type="NCBI Taxonomy" id="1033252"/>
    <lineage>
        <taxon>Eukaryota</taxon>
        <taxon>Fungi</taxon>
        <taxon>Dikarya</taxon>
        <taxon>Basidiomycota</taxon>
        <taxon>Agaricomycotina</taxon>
        <taxon>Agaricomycetes</taxon>
        <taxon>Agaricomycetidae</taxon>
        <taxon>Agaricales</taxon>
        <taxon>Marasmiineae</taxon>
        <taxon>Mycenaceae</taxon>
        <taxon>Mycena</taxon>
    </lineage>
</organism>
<dbReference type="EMBL" id="JARKIB010000206">
    <property type="protein sequence ID" value="KAJ7724024.1"/>
    <property type="molecule type" value="Genomic_DNA"/>
</dbReference>
<comment type="caution">
    <text evidence="1">The sequence shown here is derived from an EMBL/GenBank/DDBJ whole genome shotgun (WGS) entry which is preliminary data.</text>
</comment>
<reference evidence="1" key="1">
    <citation type="submission" date="2023-03" db="EMBL/GenBank/DDBJ databases">
        <title>Massive genome expansion in bonnet fungi (Mycena s.s.) driven by repeated elements and novel gene families across ecological guilds.</title>
        <authorList>
            <consortium name="Lawrence Berkeley National Laboratory"/>
            <person name="Harder C.B."/>
            <person name="Miyauchi S."/>
            <person name="Viragh M."/>
            <person name="Kuo A."/>
            <person name="Thoen E."/>
            <person name="Andreopoulos B."/>
            <person name="Lu D."/>
            <person name="Skrede I."/>
            <person name="Drula E."/>
            <person name="Henrissat B."/>
            <person name="Morin E."/>
            <person name="Kohler A."/>
            <person name="Barry K."/>
            <person name="LaButti K."/>
            <person name="Morin E."/>
            <person name="Salamov A."/>
            <person name="Lipzen A."/>
            <person name="Mereny Z."/>
            <person name="Hegedus B."/>
            <person name="Baldrian P."/>
            <person name="Stursova M."/>
            <person name="Weitz H."/>
            <person name="Taylor A."/>
            <person name="Grigoriev I.V."/>
            <person name="Nagy L.G."/>
            <person name="Martin F."/>
            <person name="Kauserud H."/>
        </authorList>
    </citation>
    <scope>NUCLEOTIDE SEQUENCE</scope>
    <source>
        <strain evidence="1">CBHHK182m</strain>
    </source>
</reference>
<evidence type="ECO:0000313" key="2">
    <source>
        <dbReference type="Proteomes" id="UP001215598"/>
    </source>
</evidence>
<evidence type="ECO:0000313" key="1">
    <source>
        <dbReference type="EMBL" id="KAJ7724024.1"/>
    </source>
</evidence>
<name>A0AAD7MMV7_9AGAR</name>
<proteinExistence type="predicted"/>
<dbReference type="AlphaFoldDB" id="A0AAD7MMV7"/>